<dbReference type="InterPro" id="IPR042099">
    <property type="entry name" value="ANL_N_sf"/>
</dbReference>
<dbReference type="InterPro" id="IPR025110">
    <property type="entry name" value="AMP-bd_C"/>
</dbReference>
<reference evidence="6 7" key="1">
    <citation type="submission" date="2017-07" db="EMBL/GenBank/DDBJ databases">
        <authorList>
            <person name="Talla V."/>
            <person name="Backstrom N."/>
        </authorList>
    </citation>
    <scope>NUCLEOTIDE SEQUENCE [LARGE SCALE GENOMIC DNA]</scope>
</reference>
<evidence type="ECO:0000313" key="6">
    <source>
        <dbReference type="EMBL" id="VVC96527.1"/>
    </source>
</evidence>
<dbReference type="Proteomes" id="UP000324832">
    <property type="component" value="Unassembled WGS sequence"/>
</dbReference>
<dbReference type="Gene3D" id="3.30.300.30">
    <property type="match status" value="2"/>
</dbReference>
<name>A0A5E4QGB9_9NEOP</name>
<dbReference type="InterPro" id="IPR045851">
    <property type="entry name" value="AMP-bd_C_sf"/>
</dbReference>
<feature type="domain" description="AMP-binding enzyme C-terminal" evidence="5">
    <location>
        <begin position="1260"/>
        <end position="1335"/>
    </location>
</feature>
<evidence type="ECO:0000259" key="5">
    <source>
        <dbReference type="Pfam" id="PF13193"/>
    </source>
</evidence>
<dbReference type="PANTHER" id="PTHR24096:SF422">
    <property type="entry name" value="BCDNA.GH02901"/>
    <property type="match status" value="1"/>
</dbReference>
<accession>A0A5E4QGB9</accession>
<dbReference type="Pfam" id="PF00501">
    <property type="entry name" value="AMP-binding"/>
    <property type="match status" value="5"/>
</dbReference>
<feature type="domain" description="AMP-dependent synthetase/ligase" evidence="4">
    <location>
        <begin position="53"/>
        <end position="287"/>
    </location>
</feature>
<evidence type="ECO:0000313" key="7">
    <source>
        <dbReference type="Proteomes" id="UP000324832"/>
    </source>
</evidence>
<keyword evidence="3" id="KW-0576">Peroxisome</keyword>
<comment type="similarity">
    <text evidence="2">Belongs to the ATP-dependent AMP-binding enzyme family.</text>
</comment>
<dbReference type="SUPFAM" id="SSF56801">
    <property type="entry name" value="Acetyl-CoA synthetase-like"/>
    <property type="match status" value="4"/>
</dbReference>
<dbReference type="Pfam" id="PF13193">
    <property type="entry name" value="AMP-binding_C"/>
    <property type="match status" value="2"/>
</dbReference>
<dbReference type="Gene3D" id="3.40.50.12780">
    <property type="entry name" value="N-terminal domain of ligase-like"/>
    <property type="match status" value="5"/>
</dbReference>
<evidence type="ECO:0000259" key="4">
    <source>
        <dbReference type="Pfam" id="PF00501"/>
    </source>
</evidence>
<dbReference type="PANTHER" id="PTHR24096">
    <property type="entry name" value="LONG-CHAIN-FATTY-ACID--COA LIGASE"/>
    <property type="match status" value="1"/>
</dbReference>
<evidence type="ECO:0000256" key="3">
    <source>
        <dbReference type="ARBA" id="ARBA00023140"/>
    </source>
</evidence>
<dbReference type="GO" id="GO:0005777">
    <property type="term" value="C:peroxisome"/>
    <property type="evidence" value="ECO:0007669"/>
    <property type="project" value="UniProtKB-SubCell"/>
</dbReference>
<feature type="domain" description="AMP-dependent synthetase/ligase" evidence="4">
    <location>
        <begin position="1167"/>
        <end position="1209"/>
    </location>
</feature>
<feature type="domain" description="AMP-dependent synthetase/ligase" evidence="4">
    <location>
        <begin position="527"/>
        <end position="789"/>
    </location>
</feature>
<comment type="subcellular location">
    <subcellularLocation>
        <location evidence="1">Peroxisome</location>
    </subcellularLocation>
</comment>
<dbReference type="PROSITE" id="PS00455">
    <property type="entry name" value="AMP_BINDING"/>
    <property type="match status" value="2"/>
</dbReference>
<keyword evidence="7" id="KW-1185">Reference proteome</keyword>
<feature type="domain" description="AMP-dependent synthetase/ligase" evidence="4">
    <location>
        <begin position="795"/>
        <end position="862"/>
    </location>
</feature>
<sequence>MTSTLRKAFSQVLRKNSVYSTSFLHNSTDSKVLKSVFKDIEDVNYTINQFVWQNLDKWPDKTFTVCASTGHGYTYAQTHKMSVQLAASLRLKLKLQNDDTVAIILPNVPEYPCVSLDELKRQLEQINCKAIISSKLSYKNISEALKTIKRNVPVILIDNDALPEGTIRFAEFANDFNVNTDCLKAVKRSADDVAILPFSSGTTGFPKAVVSTHRSIVAFNKMIYDPNVIEVEEATATYQSVLPGVLPFFHIFGFNVLMLNLMCLGVKLVTISHFKPEVFLETIRNINFRQGYGLTETNGGISVGRKGDKNLTALGHVFGSCEVKIADLDTQETLGPDQEGEIWFRGPSVMRGYLNNEEANREVFTEDGWLKTGDIGKYDENKYLYITDRLKELIKVKAFQVPPAELEMVLRTHPKVLDCAVIAIKDEITGEAPKAFVVTKPKQTVDAKELMKFVNQQLATFKKIKELQFVDDIPKNPAELKALRRLSCSASLRKNEEFIWKSRLTDMVIPEGRFLDQLWINYNKWDCNHVALTCAETKKTYTYKELRKNIDIFATSLRKKLGLQEKDVICLFLPNSPEFCLAALGILRAGCIATTMNPIYKDGDKPPKPKVVITVPECYENLKKGLANAKRQTKIVILDRTDKPVPEGTIRFSEIAEKGEVDTAVLDKVDVKKDDVAFIPFSSGTTGLPKGVEITHGNLIASNEMMCQKENDFAYMADGSYQDVVPCILPFFHIYGLMVTLFGHISKGCKLITMSRFSPITYFDVLENEKPNLLYVVPPIVILLGKHPDTNLEFNQGFGATETSSLATSTFVGTKVLDYSACGEPMANVQLKFIDPVTGHDLPLGEQGELLVKSPTVMKGYHKNETATQECMTEDGFFKTGDLGYYKPGQGLFVKGMQVAPAELERVPHPFYGEVPKAFIIKKNGLNTSPEEIQNYVADQVAPFKKIDESLRAVKRTLCVLNESTKFSALCVRKFGVWTKDGTVKSPYKDIEIPNCTLYDYVCATTGRGYTYEQAFKLSNAFAANLRRKFKIRDGEAVAVMLPNVPDYPLVAMGILEAGAVITTFNPIYTAHEVQRQLVMSAAKLIITLPEIVGTIKAALQLAKVNIPIIVIKTNGDSIPEGTIAFNELSEDANVDKSCLKEVRRTGKDVCFLPYSIVCMVPKGFEDYEAVGHAIPSTEVKLVDSELKTVGPNKTGEILVRGPQVMKGYKDNDEANANAFADGWFRTGDLADCDENGVFKIKDRVKELIKVKGFQVPPAELEAVLRDHPSVQDAAVVGVSHPTKGEAPKAFIVLKKDVTLDVKDVIDFVSERVASYKRVDDVMVLDSIPKSASGKILRRTLKDKYC</sequence>
<organism evidence="6 7">
    <name type="scientific">Leptidea sinapis</name>
    <dbReference type="NCBI Taxonomy" id="189913"/>
    <lineage>
        <taxon>Eukaryota</taxon>
        <taxon>Metazoa</taxon>
        <taxon>Ecdysozoa</taxon>
        <taxon>Arthropoda</taxon>
        <taxon>Hexapoda</taxon>
        <taxon>Insecta</taxon>
        <taxon>Pterygota</taxon>
        <taxon>Neoptera</taxon>
        <taxon>Endopterygota</taxon>
        <taxon>Lepidoptera</taxon>
        <taxon>Glossata</taxon>
        <taxon>Ditrysia</taxon>
        <taxon>Papilionoidea</taxon>
        <taxon>Pieridae</taxon>
        <taxon>Dismorphiinae</taxon>
        <taxon>Leptidea</taxon>
    </lineage>
</organism>
<dbReference type="GO" id="GO:0046949">
    <property type="term" value="P:fatty-acyl-CoA biosynthetic process"/>
    <property type="evidence" value="ECO:0007669"/>
    <property type="project" value="TreeGrafter"/>
</dbReference>
<dbReference type="GO" id="GO:0004467">
    <property type="term" value="F:long-chain fatty acid-CoA ligase activity"/>
    <property type="evidence" value="ECO:0007669"/>
    <property type="project" value="TreeGrafter"/>
</dbReference>
<feature type="domain" description="AMP-dependent synthetase/ligase" evidence="4">
    <location>
        <begin position="1005"/>
        <end position="1156"/>
    </location>
</feature>
<evidence type="ECO:0000256" key="1">
    <source>
        <dbReference type="ARBA" id="ARBA00004275"/>
    </source>
</evidence>
<evidence type="ECO:0000256" key="2">
    <source>
        <dbReference type="ARBA" id="ARBA00006432"/>
    </source>
</evidence>
<dbReference type="InterPro" id="IPR000873">
    <property type="entry name" value="AMP-dep_synth/lig_dom"/>
</dbReference>
<feature type="domain" description="AMP-binding enzyme C-terminal" evidence="5">
    <location>
        <begin position="405"/>
        <end position="476"/>
    </location>
</feature>
<proteinExistence type="inferred from homology"/>
<gene>
    <name evidence="6" type="ORF">LSINAPIS_LOCUS8009</name>
</gene>
<dbReference type="EMBL" id="FZQP02002780">
    <property type="protein sequence ID" value="VVC96527.1"/>
    <property type="molecule type" value="Genomic_DNA"/>
</dbReference>
<dbReference type="InterPro" id="IPR020845">
    <property type="entry name" value="AMP-binding_CS"/>
</dbReference>
<dbReference type="FunFam" id="3.30.300.30:FF:000007">
    <property type="entry name" value="4-coumarate--CoA ligase 2"/>
    <property type="match status" value="1"/>
</dbReference>
<protein>
    <submittedName>
        <fullName evidence="6">Uncharacterized protein</fullName>
    </submittedName>
</protein>